<evidence type="ECO:0000313" key="1">
    <source>
        <dbReference type="EMBL" id="MDX8416553.1"/>
    </source>
</evidence>
<reference evidence="1 2" key="1">
    <citation type="submission" date="2022-03" db="EMBL/GenBank/DDBJ databases">
        <title>Novel taxa within the pig intestine.</title>
        <authorList>
            <person name="Wylensek D."/>
            <person name="Bishof K."/>
            <person name="Afrizal A."/>
            <person name="Clavel T."/>
        </authorList>
    </citation>
    <scope>NUCLEOTIDE SEQUENCE [LARGE SCALE GENOMIC DNA]</scope>
    <source>
        <strain evidence="1 2">Cla-KB-P134</strain>
    </source>
</reference>
<dbReference type="Proteomes" id="UP001285244">
    <property type="component" value="Unassembled WGS sequence"/>
</dbReference>
<evidence type="ECO:0000313" key="2">
    <source>
        <dbReference type="Proteomes" id="UP001285244"/>
    </source>
</evidence>
<sequence>MANAFPLNDVEYLADDLRRWFVGRESGILNITGTDFSVSAAGGMLVSVNPGQAYLHTSTEKTGGLMYWTDTLKQYQVQVADTSDRYDYIAVRYSKEENSCTLKYVVGTGVTPTPVRTTNIYEIILAYFLVPANAGEITQANIVDTRLNSKYCGLCVDTLTKIPTDSYANQLTEFMQTNQSEFNTWFATIKGTLDGDTAAKLANQITTLQDKVTALEPYKAQVDTLNAWKQSVLAGETTVMIFEEEE</sequence>
<proteinExistence type="predicted"/>
<comment type="caution">
    <text evidence="1">The sequence shown here is derived from an EMBL/GenBank/DDBJ whole genome shotgun (WGS) entry which is preliminary data.</text>
</comment>
<name>A0ABU4WJ29_9FIRM</name>
<keyword evidence="2" id="KW-1185">Reference proteome</keyword>
<protein>
    <submittedName>
        <fullName evidence="1">Uncharacterized protein</fullName>
    </submittedName>
</protein>
<dbReference type="EMBL" id="JALBUS010000002">
    <property type="protein sequence ID" value="MDX8416553.1"/>
    <property type="molecule type" value="Genomic_DNA"/>
</dbReference>
<accession>A0ABU4WJ29</accession>
<gene>
    <name evidence="1" type="ORF">MOZ64_01680</name>
</gene>
<organism evidence="1 2">
    <name type="scientific">Absicoccus intestinalis</name>
    <dbReference type="NCBI Taxonomy" id="2926319"/>
    <lineage>
        <taxon>Bacteria</taxon>
        <taxon>Bacillati</taxon>
        <taxon>Bacillota</taxon>
        <taxon>Erysipelotrichia</taxon>
        <taxon>Erysipelotrichales</taxon>
        <taxon>Erysipelotrichaceae</taxon>
        <taxon>Absicoccus</taxon>
    </lineage>
</organism>
<dbReference type="RefSeq" id="WP_320324889.1">
    <property type="nucleotide sequence ID" value="NZ_JALBUS010000002.1"/>
</dbReference>